<sequence>MIMIAIVLSLTGCLNKQSPEEKMFVELEKVVSIEKTFEDQQNPLVELETKEKEIYEKIISLGMKEYDQIVKLADEALANADKRVEHIDKEKESIEESRKEFRNIDKILEEIEDNGVKQQANELRTTMIKRYEIHDDLYKNYKLGLQYDKELYEMLKDKELSFENLEKQVNKVNGIYETVLKDNQEFNDQTDQYNKEKLAFYEKAGIEFSPEKKE</sequence>
<gene>
    <name evidence="2" type="ORF">UB32_11470</name>
</gene>
<dbReference type="InterPro" id="IPR019454">
    <property type="entry name" value="Lipoprot_YkyA-like"/>
</dbReference>
<comment type="caution">
    <text evidence="2">The sequence shown here is derived from an EMBL/GenBank/DDBJ whole genome shotgun (WGS) entry which is preliminary data.</text>
</comment>
<reference evidence="2 3" key="1">
    <citation type="submission" date="2015-01" db="EMBL/GenBank/DDBJ databases">
        <title>Draft genome sequences of the supercritical CO2 tolerant bacteria Bacillus subterraneus MITOT1 and Bacillus cereus MIT0214.</title>
        <authorList>
            <person name="Peet K.C."/>
            <person name="Thompson J.R."/>
        </authorList>
    </citation>
    <scope>NUCLEOTIDE SEQUENCE [LARGE SCALE GENOMIC DNA]</scope>
    <source>
        <strain evidence="2 3">MITOT1</strain>
    </source>
</reference>
<name>A0A0D6ZA24_9BACI</name>
<evidence type="ECO:0000313" key="2">
    <source>
        <dbReference type="EMBL" id="KIY21881.1"/>
    </source>
</evidence>
<keyword evidence="3" id="KW-1185">Reference proteome</keyword>
<dbReference type="PATRIC" id="fig|285983.3.peg.952"/>
<dbReference type="AlphaFoldDB" id="A0A0D6ZA24"/>
<dbReference type="InterPro" id="IPR036785">
    <property type="entry name" value="YkyA-like_sf"/>
</dbReference>
<dbReference type="Proteomes" id="UP000032512">
    <property type="component" value="Unassembled WGS sequence"/>
</dbReference>
<proteinExistence type="predicted"/>
<feature type="coiled-coil region" evidence="1">
    <location>
        <begin position="77"/>
        <end position="114"/>
    </location>
</feature>
<dbReference type="Gene3D" id="1.20.120.570">
    <property type="entry name" value="YkyA-like"/>
    <property type="match status" value="1"/>
</dbReference>
<accession>A0A0D6ZA24</accession>
<keyword evidence="2" id="KW-0449">Lipoprotein</keyword>
<dbReference type="OrthoDB" id="2576511at2"/>
<organism evidence="2 3">
    <name type="scientific">Mesobacillus subterraneus</name>
    <dbReference type="NCBI Taxonomy" id="285983"/>
    <lineage>
        <taxon>Bacteria</taxon>
        <taxon>Bacillati</taxon>
        <taxon>Bacillota</taxon>
        <taxon>Bacilli</taxon>
        <taxon>Bacillales</taxon>
        <taxon>Bacillaceae</taxon>
        <taxon>Mesobacillus</taxon>
    </lineage>
</organism>
<dbReference type="SUPFAM" id="SSF140423">
    <property type="entry name" value="MW0975(SA0943)-like"/>
    <property type="match status" value="1"/>
</dbReference>
<evidence type="ECO:0000313" key="3">
    <source>
        <dbReference type="Proteomes" id="UP000032512"/>
    </source>
</evidence>
<keyword evidence="1" id="KW-0175">Coiled coil</keyword>
<protein>
    <submittedName>
        <fullName evidence="2">Lipoprotein</fullName>
    </submittedName>
</protein>
<evidence type="ECO:0000256" key="1">
    <source>
        <dbReference type="SAM" id="Coils"/>
    </source>
</evidence>
<dbReference type="Pfam" id="PF10368">
    <property type="entry name" value="YkyA"/>
    <property type="match status" value="1"/>
</dbReference>
<dbReference type="EMBL" id="JXIQ01000090">
    <property type="protein sequence ID" value="KIY21881.1"/>
    <property type="molecule type" value="Genomic_DNA"/>
</dbReference>